<dbReference type="EMBL" id="CAJOBJ010000328">
    <property type="protein sequence ID" value="CAF3814808.1"/>
    <property type="molecule type" value="Genomic_DNA"/>
</dbReference>
<evidence type="ECO:0000313" key="10">
    <source>
        <dbReference type="EMBL" id="CAF3814808.1"/>
    </source>
</evidence>
<evidence type="ECO:0000313" key="11">
    <source>
        <dbReference type="Proteomes" id="UP000663856"/>
    </source>
</evidence>
<evidence type="ECO:0000313" key="2">
    <source>
        <dbReference type="EMBL" id="CAF1614231.1"/>
    </source>
</evidence>
<dbReference type="EMBL" id="CAJNOW010000819">
    <property type="protein sequence ID" value="CAF1293827.1"/>
    <property type="molecule type" value="Genomic_DNA"/>
</dbReference>
<dbReference type="Proteomes" id="UP000681720">
    <property type="component" value="Unassembled WGS sequence"/>
</dbReference>
<evidence type="ECO:0000313" key="3">
    <source>
        <dbReference type="EMBL" id="CAF1914723.1"/>
    </source>
</evidence>
<name>A0A816PBN6_9BILA</name>
<comment type="caution">
    <text evidence="4">The sequence shown here is derived from an EMBL/GenBank/DDBJ whole genome shotgun (WGS) entry which is preliminary data.</text>
</comment>
<dbReference type="EMBL" id="CAJOBF010000320">
    <property type="protein sequence ID" value="CAF3797489.1"/>
    <property type="molecule type" value="Genomic_DNA"/>
</dbReference>
<dbReference type="EMBL" id="CAJOBH010000295">
    <property type="protein sequence ID" value="CAF3779044.1"/>
    <property type="molecule type" value="Genomic_DNA"/>
</dbReference>
<evidence type="ECO:0000313" key="9">
    <source>
        <dbReference type="EMBL" id="CAF3797489.1"/>
    </source>
</evidence>
<dbReference type="EMBL" id="CAJOBG010000136">
    <property type="protein sequence ID" value="CAF3764282.1"/>
    <property type="molecule type" value="Genomic_DNA"/>
</dbReference>
<dbReference type="Proteomes" id="UP000663887">
    <property type="component" value="Unassembled WGS sequence"/>
</dbReference>
<dbReference type="Proteomes" id="UP000681967">
    <property type="component" value="Unassembled WGS sequence"/>
</dbReference>
<gene>
    <name evidence="7" type="ORF">BYL167_LOCUS1837</name>
    <name evidence="2" type="ORF">CJN711_LOCUS36941</name>
    <name evidence="10" type="ORF">GIL414_LOCUS1855</name>
    <name evidence="1" type="ORF">KQP761_LOCUS4420</name>
    <name evidence="3" type="ORF">MBJ925_LOCUS1091</name>
    <name evidence="6" type="ORF">OVN521_LOCUS1867</name>
    <name evidence="8" type="ORF">SMN809_LOCUS364</name>
    <name evidence="9" type="ORF">UXM345_LOCUS4605</name>
    <name evidence="4" type="ORF">WKI299_LOCUS9354</name>
    <name evidence="5" type="ORF">XDN619_LOCUS9760</name>
</gene>
<protein>
    <submittedName>
        <fullName evidence="4">Uncharacterized protein</fullName>
    </submittedName>
</protein>
<accession>A0A816PBN6</accession>
<dbReference type="EMBL" id="CAJNRG010003338">
    <property type="protein sequence ID" value="CAF2056369.1"/>
    <property type="molecule type" value="Genomic_DNA"/>
</dbReference>
<reference evidence="4" key="1">
    <citation type="submission" date="2021-02" db="EMBL/GenBank/DDBJ databases">
        <authorList>
            <person name="Nowell W R."/>
        </authorList>
    </citation>
    <scope>NUCLEOTIDE SEQUENCE</scope>
</reference>
<evidence type="ECO:0000313" key="6">
    <source>
        <dbReference type="EMBL" id="CAF3764282.1"/>
    </source>
</evidence>
<dbReference type="Proteomes" id="UP000663824">
    <property type="component" value="Unassembled WGS sequence"/>
</dbReference>
<evidence type="ECO:0000313" key="12">
    <source>
        <dbReference type="Proteomes" id="UP000663866"/>
    </source>
</evidence>
<evidence type="ECO:0000313" key="1">
    <source>
        <dbReference type="EMBL" id="CAF1293827.1"/>
    </source>
</evidence>
<dbReference type="Proteomes" id="UP000663842">
    <property type="component" value="Unassembled WGS sequence"/>
</dbReference>
<dbReference type="EMBL" id="CAJNRE010000070">
    <property type="protein sequence ID" value="CAF1914723.1"/>
    <property type="molecule type" value="Genomic_DNA"/>
</dbReference>
<dbReference type="Proteomes" id="UP000663856">
    <property type="component" value="Unassembled WGS sequence"/>
</dbReference>
<dbReference type="Proteomes" id="UP000663855">
    <property type="component" value="Unassembled WGS sequence"/>
</dbReference>
<proteinExistence type="predicted"/>
<dbReference type="Proteomes" id="UP000676336">
    <property type="component" value="Unassembled WGS sequence"/>
</dbReference>
<evidence type="ECO:0000313" key="5">
    <source>
        <dbReference type="EMBL" id="CAF2056369.1"/>
    </source>
</evidence>
<dbReference type="EMBL" id="CAJNRF010003020">
    <property type="protein sequence ID" value="CAF2046552.1"/>
    <property type="molecule type" value="Genomic_DNA"/>
</dbReference>
<evidence type="ECO:0000313" key="8">
    <source>
        <dbReference type="EMBL" id="CAF3785726.1"/>
    </source>
</evidence>
<dbReference type="Proteomes" id="UP000663866">
    <property type="component" value="Unassembled WGS sequence"/>
</dbReference>
<sequence length="129" mass="14816">MSWGSKDWFIVQVQIWGVVMSSHVWHGWGHTSLTWPIQLTADSTTNSYSIECVSLGGKSRLERLEEADQEVHFREHLIEREGFTDQDLFVIYKMNGNRLEFITFGDQDLSMSHNHTIGAGAMIKEETVN</sequence>
<organism evidence="4 11">
    <name type="scientific">Rotaria magnacalcarata</name>
    <dbReference type="NCBI Taxonomy" id="392030"/>
    <lineage>
        <taxon>Eukaryota</taxon>
        <taxon>Metazoa</taxon>
        <taxon>Spiralia</taxon>
        <taxon>Gnathifera</taxon>
        <taxon>Rotifera</taxon>
        <taxon>Eurotatoria</taxon>
        <taxon>Bdelloidea</taxon>
        <taxon>Philodinida</taxon>
        <taxon>Philodinidae</taxon>
        <taxon>Rotaria</taxon>
    </lineage>
</organism>
<dbReference type="Proteomes" id="UP000663834">
    <property type="component" value="Unassembled WGS sequence"/>
</dbReference>
<dbReference type="AlphaFoldDB" id="A0A816PBN6"/>
<dbReference type="EMBL" id="CAJNOV010017912">
    <property type="protein sequence ID" value="CAF1614231.1"/>
    <property type="molecule type" value="Genomic_DNA"/>
</dbReference>
<evidence type="ECO:0000313" key="7">
    <source>
        <dbReference type="EMBL" id="CAF3779044.1"/>
    </source>
</evidence>
<dbReference type="OrthoDB" id="9985492at2759"/>
<keyword evidence="12" id="KW-1185">Reference proteome</keyword>
<dbReference type="EMBL" id="CAJOBI010000036">
    <property type="protein sequence ID" value="CAF3785726.1"/>
    <property type="molecule type" value="Genomic_DNA"/>
</dbReference>
<evidence type="ECO:0000313" key="4">
    <source>
        <dbReference type="EMBL" id="CAF2046552.1"/>
    </source>
</evidence>